<evidence type="ECO:0000313" key="1">
    <source>
        <dbReference type="EMBL" id="CDW80653.1"/>
    </source>
</evidence>
<accession>A0A078AIL5</accession>
<name>A0A078AIL5_STYLE</name>
<keyword evidence="2" id="KW-1185">Reference proteome</keyword>
<dbReference type="InParanoid" id="A0A078AIL5"/>
<dbReference type="EMBL" id="CCKQ01009184">
    <property type="protein sequence ID" value="CDW80653.1"/>
    <property type="molecule type" value="Genomic_DNA"/>
</dbReference>
<dbReference type="Proteomes" id="UP000039865">
    <property type="component" value="Unassembled WGS sequence"/>
</dbReference>
<sequence>MTPLQKANAFSLLEKELQVQQQLEKLYFNQESDIGQNQSQSQIKLNVYNYDSLNQDDTLLNQQLTNYFENQMQQQSKISSEEEKKDEQSEFNYNFKPIFLHAHQYHYHQQTHPQYLNRNQMSQNPYQQTYWPHQSYSQAQNFSAYQNQQPFQNYQQVSSLEKANQWYEHQRKDKLVDDKFKYKKFQRKLSKLLKSKKYKKLRYICHTEIHRDMLEKAFNQFKSIFPVNNIIFNEEKQQIRTIAIGDTKLITVFIFENQKQ</sequence>
<dbReference type="AlphaFoldDB" id="A0A078AIL5"/>
<organism evidence="1 2">
    <name type="scientific">Stylonychia lemnae</name>
    <name type="common">Ciliate</name>
    <dbReference type="NCBI Taxonomy" id="5949"/>
    <lineage>
        <taxon>Eukaryota</taxon>
        <taxon>Sar</taxon>
        <taxon>Alveolata</taxon>
        <taxon>Ciliophora</taxon>
        <taxon>Intramacronucleata</taxon>
        <taxon>Spirotrichea</taxon>
        <taxon>Stichotrichia</taxon>
        <taxon>Sporadotrichida</taxon>
        <taxon>Oxytrichidae</taxon>
        <taxon>Stylonychinae</taxon>
        <taxon>Stylonychia</taxon>
    </lineage>
</organism>
<gene>
    <name evidence="1" type="primary">Contig18656.g19818</name>
    <name evidence="1" type="ORF">STYLEM_9656</name>
</gene>
<reference evidence="1 2" key="1">
    <citation type="submission" date="2014-06" db="EMBL/GenBank/DDBJ databases">
        <authorList>
            <person name="Swart Estienne"/>
        </authorList>
    </citation>
    <scope>NUCLEOTIDE SEQUENCE [LARGE SCALE GENOMIC DNA]</scope>
    <source>
        <strain evidence="1 2">130c</strain>
    </source>
</reference>
<protein>
    <submittedName>
        <fullName evidence="1">Uncharacterized protein</fullName>
    </submittedName>
</protein>
<evidence type="ECO:0000313" key="2">
    <source>
        <dbReference type="Proteomes" id="UP000039865"/>
    </source>
</evidence>
<proteinExistence type="predicted"/>